<feature type="region of interest" description="Disordered" evidence="1">
    <location>
        <begin position="19"/>
        <end position="43"/>
    </location>
</feature>
<feature type="domain" description="WRKY19-like zinc finger" evidence="2">
    <location>
        <begin position="107"/>
        <end position="130"/>
    </location>
</feature>
<dbReference type="STRING" id="1156394.T0QFP5"/>
<keyword evidence="4" id="KW-1185">Reference proteome</keyword>
<evidence type="ECO:0000313" key="4">
    <source>
        <dbReference type="Proteomes" id="UP000030762"/>
    </source>
</evidence>
<dbReference type="PANTHER" id="PTHR31827:SF1">
    <property type="entry name" value="EMB|CAB89363.1"/>
    <property type="match status" value="1"/>
</dbReference>
<dbReference type="GeneID" id="19946331"/>
<reference evidence="3 4" key="1">
    <citation type="submission" date="2012-04" db="EMBL/GenBank/DDBJ databases">
        <title>The Genome Sequence of Saprolegnia declina VS20.</title>
        <authorList>
            <consortium name="The Broad Institute Genome Sequencing Platform"/>
            <person name="Russ C."/>
            <person name="Nusbaum C."/>
            <person name="Tyler B."/>
            <person name="van West P."/>
            <person name="Dieguez-Uribeondo J."/>
            <person name="de Bruijn I."/>
            <person name="Tripathy S."/>
            <person name="Jiang R."/>
            <person name="Young S.K."/>
            <person name="Zeng Q."/>
            <person name="Gargeya S."/>
            <person name="Fitzgerald M."/>
            <person name="Haas B."/>
            <person name="Abouelleil A."/>
            <person name="Alvarado L."/>
            <person name="Arachchi H.M."/>
            <person name="Berlin A."/>
            <person name="Chapman S.B."/>
            <person name="Goldberg J."/>
            <person name="Griggs A."/>
            <person name="Gujja S."/>
            <person name="Hansen M."/>
            <person name="Howarth C."/>
            <person name="Imamovic A."/>
            <person name="Larimer J."/>
            <person name="McCowen C."/>
            <person name="Montmayeur A."/>
            <person name="Murphy C."/>
            <person name="Neiman D."/>
            <person name="Pearson M."/>
            <person name="Priest M."/>
            <person name="Roberts A."/>
            <person name="Saif S."/>
            <person name="Shea T."/>
            <person name="Sisk P."/>
            <person name="Sykes S."/>
            <person name="Wortman J."/>
            <person name="Nusbaum C."/>
            <person name="Birren B."/>
        </authorList>
    </citation>
    <scope>NUCLEOTIDE SEQUENCE [LARGE SCALE GENOMIC DNA]</scope>
    <source>
        <strain evidence="3 4">VS20</strain>
    </source>
</reference>
<sequence>MAPDATPHPRMAMSFILVSSSNDDKVQDDATRPQPLSPLPSVGYRHPRRQVLVAQTGSKECDYPRCKRASSRGSNRCVSHGGGKACTVSGCHVAAHSHDLCKKHGGGPRCVVQGCSKSSQAGGKCIAHGGGQLCTEPGCHMRAQRGKRCSAHGGFVLCAAPGCFNKDRGGGLCNQHRRHLLCSVPTCKRLGKVDGVCTQHYKVAKQATDHSNTNGVVLQPPGVEAIVL</sequence>
<organism evidence="3 4">
    <name type="scientific">Saprolegnia diclina (strain VS20)</name>
    <dbReference type="NCBI Taxonomy" id="1156394"/>
    <lineage>
        <taxon>Eukaryota</taxon>
        <taxon>Sar</taxon>
        <taxon>Stramenopiles</taxon>
        <taxon>Oomycota</taxon>
        <taxon>Saprolegniomycetes</taxon>
        <taxon>Saprolegniales</taxon>
        <taxon>Saprolegniaceae</taxon>
        <taxon>Saprolegnia</taxon>
    </lineage>
</organism>
<dbReference type="PANTHER" id="PTHR31827">
    <property type="entry name" value="EMB|CAB89363.1"/>
    <property type="match status" value="1"/>
</dbReference>
<dbReference type="OrthoDB" id="10284027at2759"/>
<accession>T0QFP5</accession>
<evidence type="ECO:0000259" key="2">
    <source>
        <dbReference type="Pfam" id="PF24906"/>
    </source>
</evidence>
<dbReference type="VEuPathDB" id="FungiDB:SDRG_05604"/>
<dbReference type="EMBL" id="JH767146">
    <property type="protein sequence ID" value="EQC36769.1"/>
    <property type="molecule type" value="Genomic_DNA"/>
</dbReference>
<dbReference type="RefSeq" id="XP_008609550.1">
    <property type="nucleotide sequence ID" value="XM_008611328.1"/>
</dbReference>
<dbReference type="InterPro" id="IPR056866">
    <property type="entry name" value="Znf_WRKY19"/>
</dbReference>
<protein>
    <recommendedName>
        <fullName evidence="2">WRKY19-like zinc finger domain-containing protein</fullName>
    </recommendedName>
</protein>
<evidence type="ECO:0000313" key="3">
    <source>
        <dbReference type="EMBL" id="EQC36769.1"/>
    </source>
</evidence>
<dbReference type="Proteomes" id="UP000030762">
    <property type="component" value="Unassembled WGS sequence"/>
</dbReference>
<dbReference type="AlphaFoldDB" id="T0QFP5"/>
<proteinExistence type="predicted"/>
<dbReference type="InParanoid" id="T0QFP5"/>
<gene>
    <name evidence="3" type="ORF">SDRG_05604</name>
</gene>
<feature type="compositionally biased region" description="Basic and acidic residues" evidence="1">
    <location>
        <begin position="22"/>
        <end position="31"/>
    </location>
</feature>
<dbReference type="Pfam" id="PF24906">
    <property type="entry name" value="Zf_WRKY19"/>
    <property type="match status" value="1"/>
</dbReference>
<evidence type="ECO:0000256" key="1">
    <source>
        <dbReference type="SAM" id="MobiDB-lite"/>
    </source>
</evidence>
<name>T0QFP5_SAPDV</name>
<dbReference type="OMA" id="YPRCKRA"/>
<dbReference type="eggNOG" id="ENOG502RBY1">
    <property type="taxonomic scope" value="Eukaryota"/>
</dbReference>